<proteinExistence type="inferred from homology"/>
<dbReference type="PANTHER" id="PTHR36307">
    <property type="entry name" value="FLAGELLA BASAL BODY P-RING FORMATION PROTEIN FLGA"/>
    <property type="match status" value="1"/>
</dbReference>
<keyword evidence="6" id="KW-0614">Plasmid</keyword>
<dbReference type="Gene3D" id="2.30.30.760">
    <property type="match status" value="1"/>
</dbReference>
<comment type="similarity">
    <text evidence="4">Belongs to the FlgA family.</text>
</comment>
<keyword evidence="7" id="KW-1185">Reference proteome</keyword>
<evidence type="ECO:0000256" key="2">
    <source>
        <dbReference type="ARBA" id="ARBA00022729"/>
    </source>
</evidence>
<dbReference type="SMART" id="SM00858">
    <property type="entry name" value="SAF"/>
    <property type="match status" value="1"/>
</dbReference>
<dbReference type="RefSeq" id="WP_138578632.1">
    <property type="nucleotide sequence ID" value="NZ_CP040822.1"/>
</dbReference>
<evidence type="ECO:0000256" key="1">
    <source>
        <dbReference type="ARBA" id="ARBA00004418"/>
    </source>
</evidence>
<evidence type="ECO:0000256" key="4">
    <source>
        <dbReference type="RuleBase" id="RU362063"/>
    </source>
</evidence>
<dbReference type="InterPro" id="IPR039246">
    <property type="entry name" value="Flagellar_FlgA"/>
</dbReference>
<dbReference type="InterPro" id="IPR017585">
    <property type="entry name" value="SAF_FlgA"/>
</dbReference>
<keyword evidence="2" id="KW-0732">Signal</keyword>
<dbReference type="AlphaFoldDB" id="A0A5B8G2C7"/>
<comment type="subcellular location">
    <subcellularLocation>
        <location evidence="1 4">Periplasm</location>
    </subcellularLocation>
</comment>
<keyword evidence="6" id="KW-0969">Cilium</keyword>
<dbReference type="PANTHER" id="PTHR36307:SF1">
    <property type="entry name" value="FLAGELLA BASAL BODY P-RING FORMATION PROTEIN FLGA"/>
    <property type="match status" value="1"/>
</dbReference>
<reference evidence="6 7" key="1">
    <citation type="submission" date="2019-06" db="EMBL/GenBank/DDBJ databases">
        <title>Genome sequence of Rhodobacteraceae bacterium D4M1.</title>
        <authorList>
            <person name="Cao J."/>
        </authorList>
    </citation>
    <scope>NUCLEOTIDE SEQUENCE [LARGE SCALE GENOMIC DNA]</scope>
    <source>
        <strain evidence="6 7">D4M1</strain>
        <plasmid evidence="7">pd4m1d</plasmid>
    </source>
</reference>
<dbReference type="CDD" id="cd11614">
    <property type="entry name" value="SAF_CpaB_FlgA_like"/>
    <property type="match status" value="1"/>
</dbReference>
<dbReference type="Pfam" id="PF13144">
    <property type="entry name" value="ChapFlgA"/>
    <property type="match status" value="1"/>
</dbReference>
<dbReference type="KEGG" id="ppru:FDP22_23110"/>
<evidence type="ECO:0000256" key="3">
    <source>
        <dbReference type="ARBA" id="ARBA00022764"/>
    </source>
</evidence>
<feature type="domain" description="SAF" evidence="5">
    <location>
        <begin position="22"/>
        <end position="80"/>
    </location>
</feature>
<keyword evidence="6" id="KW-0966">Cell projection</keyword>
<keyword evidence="3 4" id="KW-0574">Periplasm</keyword>
<dbReference type="EMBL" id="CP040822">
    <property type="protein sequence ID" value="QDL94765.1"/>
    <property type="molecule type" value="Genomic_DNA"/>
</dbReference>
<geneLocation type="plasmid" evidence="7">
    <name>pd4m1d</name>
</geneLocation>
<dbReference type="Proteomes" id="UP000305888">
    <property type="component" value="Plasmid pD4M1D"/>
</dbReference>
<protein>
    <recommendedName>
        <fullName evidence="4">Flagella basal body P-ring formation protein FlgA</fullName>
    </recommendedName>
</protein>
<gene>
    <name evidence="6" type="primary">flgA</name>
    <name evidence="6" type="ORF">FDP22_23110</name>
</gene>
<dbReference type="NCBIfam" id="TIGR03170">
    <property type="entry name" value="flgA_cterm"/>
    <property type="match status" value="1"/>
</dbReference>
<dbReference type="GO" id="GO:0044780">
    <property type="term" value="P:bacterial-type flagellum assembly"/>
    <property type="evidence" value="ECO:0007669"/>
    <property type="project" value="InterPro"/>
</dbReference>
<keyword evidence="6" id="KW-0282">Flagellum</keyword>
<keyword evidence="4" id="KW-1005">Bacterial flagellum biogenesis</keyword>
<evidence type="ECO:0000313" key="6">
    <source>
        <dbReference type="EMBL" id="QDL94765.1"/>
    </source>
</evidence>
<evidence type="ECO:0000313" key="7">
    <source>
        <dbReference type="Proteomes" id="UP000305888"/>
    </source>
</evidence>
<comment type="function">
    <text evidence="4">Involved in the assembly process of the P-ring formation. It may associate with FlgF on the rod constituting a structure essential for the P-ring assembly or may act as a modulator protein for the P-ring assembly.</text>
</comment>
<name>A0A5B8G2C7_9RHOB</name>
<dbReference type="OrthoDB" id="7619725at2"/>
<dbReference type="GO" id="GO:0042597">
    <property type="term" value="C:periplasmic space"/>
    <property type="evidence" value="ECO:0007669"/>
    <property type="project" value="UniProtKB-SubCell"/>
</dbReference>
<sequence length="143" mass="14796">MAGLLPVLLLGFLVPAALLAGDNTLVATRAVRASSVLGPDDVTLLPGSTPGALSSPEEAIGQETRAALYPGRPIYAGQVGPPALVERNATVMLHFRQGALFISTEGRALDRAGEGETVRVMNLTSRQIVQGRVAPDGSVEVGR</sequence>
<organism evidence="6 7">
    <name type="scientific">Paroceanicella profunda</name>
    <dbReference type="NCBI Taxonomy" id="2579971"/>
    <lineage>
        <taxon>Bacteria</taxon>
        <taxon>Pseudomonadati</taxon>
        <taxon>Pseudomonadota</taxon>
        <taxon>Alphaproteobacteria</taxon>
        <taxon>Rhodobacterales</taxon>
        <taxon>Paracoccaceae</taxon>
        <taxon>Paroceanicella</taxon>
    </lineage>
</organism>
<evidence type="ECO:0000259" key="5">
    <source>
        <dbReference type="SMART" id="SM00858"/>
    </source>
</evidence>
<accession>A0A5B8G2C7</accession>
<dbReference type="InterPro" id="IPR013974">
    <property type="entry name" value="SAF"/>
</dbReference>